<gene>
    <name evidence="1" type="ORF">OUZ56_002950</name>
</gene>
<dbReference type="Proteomes" id="UP001234178">
    <property type="component" value="Unassembled WGS sequence"/>
</dbReference>
<evidence type="ECO:0000313" key="1">
    <source>
        <dbReference type="EMBL" id="KAK4021016.1"/>
    </source>
</evidence>
<accession>A0ABR0A7C5</accession>
<dbReference type="EMBL" id="JAOYFB010000036">
    <property type="protein sequence ID" value="KAK4021016.1"/>
    <property type="molecule type" value="Genomic_DNA"/>
</dbReference>
<protein>
    <submittedName>
        <fullName evidence="1">Uncharacterized protein</fullName>
    </submittedName>
</protein>
<name>A0ABR0A7C5_9CRUS</name>
<reference evidence="1 2" key="1">
    <citation type="journal article" date="2023" name="Nucleic Acids Res.">
        <title>The hologenome of Daphnia magna reveals possible DNA methylation and microbiome-mediated evolution of the host genome.</title>
        <authorList>
            <person name="Chaturvedi A."/>
            <person name="Li X."/>
            <person name="Dhandapani V."/>
            <person name="Marshall H."/>
            <person name="Kissane S."/>
            <person name="Cuenca-Cambronero M."/>
            <person name="Asole G."/>
            <person name="Calvet F."/>
            <person name="Ruiz-Romero M."/>
            <person name="Marangio P."/>
            <person name="Guigo R."/>
            <person name="Rago D."/>
            <person name="Mirbahai L."/>
            <person name="Eastwood N."/>
            <person name="Colbourne J.K."/>
            <person name="Zhou J."/>
            <person name="Mallon E."/>
            <person name="Orsini L."/>
        </authorList>
    </citation>
    <scope>NUCLEOTIDE SEQUENCE [LARGE SCALE GENOMIC DNA]</scope>
    <source>
        <strain evidence="1">LRV0_1</strain>
    </source>
</reference>
<organism evidence="1 2">
    <name type="scientific">Daphnia magna</name>
    <dbReference type="NCBI Taxonomy" id="35525"/>
    <lineage>
        <taxon>Eukaryota</taxon>
        <taxon>Metazoa</taxon>
        <taxon>Ecdysozoa</taxon>
        <taxon>Arthropoda</taxon>
        <taxon>Crustacea</taxon>
        <taxon>Branchiopoda</taxon>
        <taxon>Diplostraca</taxon>
        <taxon>Cladocera</taxon>
        <taxon>Anomopoda</taxon>
        <taxon>Daphniidae</taxon>
        <taxon>Daphnia</taxon>
    </lineage>
</organism>
<proteinExistence type="predicted"/>
<sequence>MPTRTTTEEGNVKGNRRWMTCGSQLLLLSADVGGGLERGRFPRKMRRFTAALTLLTYQRYTEFHLQSLDQTQQQRCT</sequence>
<evidence type="ECO:0000313" key="2">
    <source>
        <dbReference type="Proteomes" id="UP001234178"/>
    </source>
</evidence>
<comment type="caution">
    <text evidence="1">The sequence shown here is derived from an EMBL/GenBank/DDBJ whole genome shotgun (WGS) entry which is preliminary data.</text>
</comment>
<keyword evidence="2" id="KW-1185">Reference proteome</keyword>